<keyword evidence="7" id="KW-1133">Transmembrane helix</keyword>
<dbReference type="GO" id="GO:0046496">
    <property type="term" value="P:nicotinamide nucleotide metabolic process"/>
    <property type="evidence" value="ECO:0007669"/>
    <property type="project" value="UniProtKB-UniRule"/>
</dbReference>
<comment type="similarity">
    <text evidence="6">Belongs to the NnrD/CARKD family.</text>
</comment>
<dbReference type="SUPFAM" id="SSF53613">
    <property type="entry name" value="Ribokinase-like"/>
    <property type="match status" value="1"/>
</dbReference>
<dbReference type="GO" id="GO:0110051">
    <property type="term" value="P:metabolite repair"/>
    <property type="evidence" value="ECO:0007669"/>
    <property type="project" value="TreeGrafter"/>
</dbReference>
<dbReference type="Proteomes" id="UP000510822">
    <property type="component" value="Chromosome"/>
</dbReference>
<dbReference type="Pfam" id="PF01256">
    <property type="entry name" value="Carb_kinase"/>
    <property type="match status" value="1"/>
</dbReference>
<feature type="binding site" evidence="6">
    <location>
        <position position="217"/>
    </location>
    <ligand>
        <name>(6S)-NADPHX</name>
        <dbReference type="ChEBI" id="CHEBI:64076"/>
    </ligand>
</feature>
<dbReference type="PROSITE" id="PS01050">
    <property type="entry name" value="YJEF_C_2"/>
    <property type="match status" value="1"/>
</dbReference>
<dbReference type="CDD" id="cd01171">
    <property type="entry name" value="YXKO-related"/>
    <property type="match status" value="1"/>
</dbReference>
<evidence type="ECO:0000256" key="7">
    <source>
        <dbReference type="SAM" id="Phobius"/>
    </source>
</evidence>
<comment type="cofactor">
    <cofactor evidence="6">
        <name>Mg(2+)</name>
        <dbReference type="ChEBI" id="CHEBI:18420"/>
    </cofactor>
</comment>
<evidence type="ECO:0000256" key="4">
    <source>
        <dbReference type="ARBA" id="ARBA00023027"/>
    </source>
</evidence>
<proteinExistence type="inferred from homology"/>
<feature type="binding site" evidence="6">
    <location>
        <position position="41"/>
    </location>
    <ligand>
        <name>(6S)-NADPHX</name>
        <dbReference type="ChEBI" id="CHEBI:64076"/>
    </ligand>
</feature>
<evidence type="ECO:0000256" key="1">
    <source>
        <dbReference type="ARBA" id="ARBA00022741"/>
    </source>
</evidence>
<keyword evidence="4 6" id="KW-0520">NAD</keyword>
<sequence length="282" mass="29407">MMQEIEQLPKAAQQLRRKADTHKGMFGSVAVLGGAGGMTGAALLAARTALLLGAGKVWVGLLDARISVDFQYPELMLCKAEQIFSPLQATHLLAGMGMGTSAQALQILGHCLASELPLLLDADALNLIAAHPQLQQQLRQRPSPTLLTPHPSEAARLLGTSTAAVQQDRPAAAHALAERYQCHIALKGHGTLVMSTDGQLSRNCSGNAALSSAGQGDTLAGIIMSLCAQGLELASAARVGVFLHGQAADHWLSTHPAGLGLSASETIYLARNALNHSLAQTE</sequence>
<gene>
    <name evidence="6" type="primary">nnrD</name>
    <name evidence="9" type="ORF">HZU75_08730</name>
</gene>
<evidence type="ECO:0000313" key="10">
    <source>
        <dbReference type="Proteomes" id="UP000510822"/>
    </source>
</evidence>
<dbReference type="Gene3D" id="3.40.1190.20">
    <property type="match status" value="1"/>
</dbReference>
<evidence type="ECO:0000313" key="9">
    <source>
        <dbReference type="EMBL" id="QLI81609.1"/>
    </source>
</evidence>
<dbReference type="GO" id="GO:0052855">
    <property type="term" value="F:ADP-dependent NAD(P)H-hydrate dehydratase activity"/>
    <property type="evidence" value="ECO:0007669"/>
    <property type="project" value="UniProtKB-UniRule"/>
</dbReference>
<organism evidence="9 10">
    <name type="scientific">Chitinibacter fontanus</name>
    <dbReference type="NCBI Taxonomy" id="1737446"/>
    <lineage>
        <taxon>Bacteria</taxon>
        <taxon>Pseudomonadati</taxon>
        <taxon>Pseudomonadota</taxon>
        <taxon>Betaproteobacteria</taxon>
        <taxon>Neisseriales</taxon>
        <taxon>Chitinibacteraceae</taxon>
        <taxon>Chitinibacter</taxon>
    </lineage>
</organism>
<dbReference type="NCBIfam" id="TIGR00196">
    <property type="entry name" value="yjeF_cterm"/>
    <property type="match status" value="1"/>
</dbReference>
<dbReference type="GO" id="GO:0005524">
    <property type="term" value="F:ATP binding"/>
    <property type="evidence" value="ECO:0007669"/>
    <property type="project" value="UniProtKB-KW"/>
</dbReference>
<comment type="catalytic activity">
    <reaction evidence="6">
        <text>(6S)-NADHX + ADP = AMP + phosphate + NADH + H(+)</text>
        <dbReference type="Rhea" id="RHEA:32223"/>
        <dbReference type="ChEBI" id="CHEBI:15378"/>
        <dbReference type="ChEBI" id="CHEBI:43474"/>
        <dbReference type="ChEBI" id="CHEBI:57945"/>
        <dbReference type="ChEBI" id="CHEBI:64074"/>
        <dbReference type="ChEBI" id="CHEBI:456215"/>
        <dbReference type="ChEBI" id="CHEBI:456216"/>
        <dbReference type="EC" id="4.2.1.136"/>
    </reaction>
</comment>
<feature type="binding site" evidence="6">
    <location>
        <position position="150"/>
    </location>
    <ligand>
        <name>(6S)-NADPHX</name>
        <dbReference type="ChEBI" id="CHEBI:64076"/>
    </ligand>
</feature>
<evidence type="ECO:0000256" key="6">
    <source>
        <dbReference type="HAMAP-Rule" id="MF_01965"/>
    </source>
</evidence>
<dbReference type="InterPro" id="IPR029056">
    <property type="entry name" value="Ribokinase-like"/>
</dbReference>
<feature type="binding site" evidence="6">
    <location>
        <begin position="187"/>
        <end position="191"/>
    </location>
    <ligand>
        <name>AMP</name>
        <dbReference type="ChEBI" id="CHEBI:456215"/>
    </ligand>
</feature>
<comment type="catalytic activity">
    <reaction evidence="6">
        <text>(6S)-NADPHX + ADP = AMP + phosphate + NADPH + H(+)</text>
        <dbReference type="Rhea" id="RHEA:32235"/>
        <dbReference type="ChEBI" id="CHEBI:15378"/>
        <dbReference type="ChEBI" id="CHEBI:43474"/>
        <dbReference type="ChEBI" id="CHEBI:57783"/>
        <dbReference type="ChEBI" id="CHEBI:64076"/>
        <dbReference type="ChEBI" id="CHEBI:456215"/>
        <dbReference type="ChEBI" id="CHEBI:456216"/>
        <dbReference type="EC" id="4.2.1.136"/>
    </reaction>
</comment>
<keyword evidence="2 6" id="KW-0067">ATP-binding</keyword>
<comment type="function">
    <text evidence="6">Catalyzes the dehydration of the S-form of NAD(P)HX at the expense of ADP, which is converted to AMP. Together with NAD(P)HX epimerase, which catalyzes the epimerization of the S- and R-forms, the enzyme allows the repair of both epimers of NAD(P)HX, a damaged form of NAD(P)H that is a result of enzymatic or heat-dependent hydration.</text>
</comment>
<dbReference type="HAMAP" id="MF_01965">
    <property type="entry name" value="NADHX_dehydratase"/>
    <property type="match status" value="1"/>
</dbReference>
<evidence type="ECO:0000259" key="8">
    <source>
        <dbReference type="PROSITE" id="PS51383"/>
    </source>
</evidence>
<reference evidence="9 10" key="1">
    <citation type="journal article" date="2016" name="Int. J. Syst. Evol. Microbiol.">
        <title>Chitinibacter fontanus sp. nov., isolated from a spring.</title>
        <authorList>
            <person name="Sheu S.Y."/>
            <person name="Li Y.S."/>
            <person name="Young C.C."/>
            <person name="Chen W.M."/>
        </authorList>
    </citation>
    <scope>NUCLEOTIDE SEQUENCE [LARGE SCALE GENOMIC DNA]</scope>
    <source>
        <strain evidence="9 10">STM-7</strain>
    </source>
</reference>
<evidence type="ECO:0000256" key="2">
    <source>
        <dbReference type="ARBA" id="ARBA00022840"/>
    </source>
</evidence>
<feature type="domain" description="YjeF C-terminal" evidence="8">
    <location>
        <begin position="6"/>
        <end position="277"/>
    </location>
</feature>
<name>A0A7D5ZGP9_9NEIS</name>
<protein>
    <recommendedName>
        <fullName evidence="6">ADP-dependent (S)-NAD(P)H-hydrate dehydratase</fullName>
        <ecNumber evidence="6">4.2.1.136</ecNumber>
    </recommendedName>
    <alternativeName>
        <fullName evidence="6">ADP-dependent NAD(P)HX dehydratase</fullName>
    </alternativeName>
</protein>
<dbReference type="AlphaFoldDB" id="A0A7D5ZGP9"/>
<dbReference type="EC" id="4.2.1.136" evidence="6"/>
<comment type="subunit">
    <text evidence="6">Homotetramer.</text>
</comment>
<dbReference type="InterPro" id="IPR000631">
    <property type="entry name" value="CARKD"/>
</dbReference>
<dbReference type="PANTHER" id="PTHR12592">
    <property type="entry name" value="ATP-DEPENDENT (S)-NAD(P)H-HYDRATE DEHYDRATASE FAMILY MEMBER"/>
    <property type="match status" value="1"/>
</dbReference>
<accession>A0A7D5ZGP9</accession>
<keyword evidence="5 6" id="KW-0456">Lyase</keyword>
<dbReference type="GO" id="GO:0052856">
    <property type="term" value="F:NAD(P)HX epimerase activity"/>
    <property type="evidence" value="ECO:0007669"/>
    <property type="project" value="TreeGrafter"/>
</dbReference>
<keyword evidence="7" id="KW-0472">Membrane</keyword>
<feature type="binding site" evidence="6">
    <location>
        <position position="97"/>
    </location>
    <ligand>
        <name>(6S)-NADPHX</name>
        <dbReference type="ChEBI" id="CHEBI:64076"/>
    </ligand>
</feature>
<evidence type="ECO:0000256" key="3">
    <source>
        <dbReference type="ARBA" id="ARBA00022857"/>
    </source>
</evidence>
<keyword evidence="7" id="KW-0812">Transmembrane</keyword>
<dbReference type="PROSITE" id="PS51383">
    <property type="entry name" value="YJEF_C_3"/>
    <property type="match status" value="1"/>
</dbReference>
<dbReference type="InterPro" id="IPR017953">
    <property type="entry name" value="Carbohydrate_kinase_pred_CS"/>
</dbReference>
<dbReference type="EMBL" id="CP058952">
    <property type="protein sequence ID" value="QLI81609.1"/>
    <property type="molecule type" value="Genomic_DNA"/>
</dbReference>
<dbReference type="PANTHER" id="PTHR12592:SF0">
    <property type="entry name" value="ATP-DEPENDENT (S)-NAD(P)H-HYDRATE DEHYDRATASE"/>
    <property type="match status" value="1"/>
</dbReference>
<evidence type="ECO:0000256" key="5">
    <source>
        <dbReference type="ARBA" id="ARBA00023239"/>
    </source>
</evidence>
<feature type="transmembrane region" description="Helical" evidence="7">
    <location>
        <begin position="25"/>
        <end position="46"/>
    </location>
</feature>
<keyword evidence="1 6" id="KW-0547">Nucleotide-binding</keyword>
<feature type="binding site" evidence="6">
    <location>
        <position position="216"/>
    </location>
    <ligand>
        <name>AMP</name>
        <dbReference type="ChEBI" id="CHEBI:456215"/>
    </ligand>
</feature>
<dbReference type="KEGG" id="cfon:HZU75_08730"/>
<dbReference type="RefSeq" id="WP_180305720.1">
    <property type="nucleotide sequence ID" value="NZ_CP058952.1"/>
</dbReference>
<keyword evidence="10" id="KW-1185">Reference proteome</keyword>
<keyword evidence="3 6" id="KW-0521">NADP</keyword>